<evidence type="ECO:0000313" key="2">
    <source>
        <dbReference type="EMBL" id="WNY46505.1"/>
    </source>
</evidence>
<dbReference type="RefSeq" id="WP_202848334.1">
    <property type="nucleotide sequence ID" value="NZ_CP118733.1"/>
</dbReference>
<evidence type="ECO:0000256" key="1">
    <source>
        <dbReference type="SAM" id="Coils"/>
    </source>
</evidence>
<proteinExistence type="predicted"/>
<sequence length="89" mass="10025">MADKELKKLKRLELLEILLAQSKEIDRLTERVAELEKALADRQIVYSSAGTLAEAALGVTAIFEEAQKAANLYLENIERKSVEIHEESQ</sequence>
<protein>
    <submittedName>
        <fullName evidence="2">DNA repair protein</fullName>
    </submittedName>
</protein>
<organism evidence="2 3">
    <name type="scientific">Streptococcus suivaginalis</name>
    <dbReference type="NCBI Taxonomy" id="3028082"/>
    <lineage>
        <taxon>Bacteria</taxon>
        <taxon>Bacillati</taxon>
        <taxon>Bacillota</taxon>
        <taxon>Bacilli</taxon>
        <taxon>Lactobacillales</taxon>
        <taxon>Streptococcaceae</taxon>
        <taxon>Streptococcus</taxon>
    </lineage>
</organism>
<keyword evidence="1" id="KW-0175">Coiled coil</keyword>
<dbReference type="AlphaFoldDB" id="A0AA97A0A3"/>
<accession>A0AA97A0A3</accession>
<feature type="coiled-coil region" evidence="1">
    <location>
        <begin position="18"/>
        <end position="45"/>
    </location>
</feature>
<dbReference type="KEGG" id="ssuv:PXH68_06305"/>
<evidence type="ECO:0000313" key="3">
    <source>
        <dbReference type="Proteomes" id="UP001304088"/>
    </source>
</evidence>
<dbReference type="EMBL" id="CP118733">
    <property type="protein sequence ID" value="WNY46505.1"/>
    <property type="molecule type" value="Genomic_DNA"/>
</dbReference>
<keyword evidence="3" id="KW-1185">Reference proteome</keyword>
<reference evidence="2 3" key="1">
    <citation type="submission" date="2023-02" db="EMBL/GenBank/DDBJ databases">
        <title>Streptococcus sp. Genome Sequencing and Assembly.</title>
        <authorList>
            <person name="Shore S.M."/>
            <person name="Nicholson T.L."/>
        </authorList>
    </citation>
    <scope>NUCLEOTIDE SEQUENCE [LARGE SCALE GENOMIC DNA]</scope>
    <source>
        <strain evidence="2 3">29896</strain>
    </source>
</reference>
<gene>
    <name evidence="2" type="ORF">PXH68_06305</name>
</gene>
<name>A0AA97A0A3_9STRE</name>
<dbReference type="Proteomes" id="UP001304088">
    <property type="component" value="Chromosome"/>
</dbReference>